<dbReference type="Proteomes" id="UP000887013">
    <property type="component" value="Unassembled WGS sequence"/>
</dbReference>
<organism evidence="2 3">
    <name type="scientific">Nephila pilipes</name>
    <name type="common">Giant wood spider</name>
    <name type="synonym">Nephila maculata</name>
    <dbReference type="NCBI Taxonomy" id="299642"/>
    <lineage>
        <taxon>Eukaryota</taxon>
        <taxon>Metazoa</taxon>
        <taxon>Ecdysozoa</taxon>
        <taxon>Arthropoda</taxon>
        <taxon>Chelicerata</taxon>
        <taxon>Arachnida</taxon>
        <taxon>Araneae</taxon>
        <taxon>Araneomorphae</taxon>
        <taxon>Entelegynae</taxon>
        <taxon>Araneoidea</taxon>
        <taxon>Nephilidae</taxon>
        <taxon>Nephila</taxon>
    </lineage>
</organism>
<accession>A0A8X6QSM1</accession>
<feature type="region of interest" description="Disordered" evidence="1">
    <location>
        <begin position="1"/>
        <end position="21"/>
    </location>
</feature>
<reference evidence="2" key="1">
    <citation type="submission" date="2020-08" db="EMBL/GenBank/DDBJ databases">
        <title>Multicomponent nature underlies the extraordinary mechanical properties of spider dragline silk.</title>
        <authorList>
            <person name="Kono N."/>
            <person name="Nakamura H."/>
            <person name="Mori M."/>
            <person name="Yoshida Y."/>
            <person name="Ohtoshi R."/>
            <person name="Malay A.D."/>
            <person name="Moran D.A.P."/>
            <person name="Tomita M."/>
            <person name="Numata K."/>
            <person name="Arakawa K."/>
        </authorList>
    </citation>
    <scope>NUCLEOTIDE SEQUENCE</scope>
</reference>
<evidence type="ECO:0000313" key="2">
    <source>
        <dbReference type="EMBL" id="GFU37293.1"/>
    </source>
</evidence>
<name>A0A8X6QSM1_NEPPI</name>
<protein>
    <submittedName>
        <fullName evidence="2">Uncharacterized protein</fullName>
    </submittedName>
</protein>
<proteinExistence type="predicted"/>
<dbReference type="AlphaFoldDB" id="A0A8X6QSM1"/>
<comment type="caution">
    <text evidence="2">The sequence shown here is derived from an EMBL/GenBank/DDBJ whole genome shotgun (WGS) entry which is preliminary data.</text>
</comment>
<evidence type="ECO:0000256" key="1">
    <source>
        <dbReference type="SAM" id="MobiDB-lite"/>
    </source>
</evidence>
<sequence length="102" mass="11731">MLRDIKNGVSPKDLQVDSNQLHSRRSKPTLLSFIVVSDNNSCRRQLRKFAQRIHVTGFNVKFTCLQCRGQQMAIYYEEMESGFVFYGVKNELHVDKAAFSSA</sequence>
<dbReference type="EMBL" id="BMAW01034907">
    <property type="protein sequence ID" value="GFU37293.1"/>
    <property type="molecule type" value="Genomic_DNA"/>
</dbReference>
<evidence type="ECO:0000313" key="3">
    <source>
        <dbReference type="Proteomes" id="UP000887013"/>
    </source>
</evidence>
<keyword evidence="3" id="KW-1185">Reference proteome</keyword>
<gene>
    <name evidence="2" type="ORF">NPIL_695571</name>
</gene>